<dbReference type="AlphaFoldDB" id="A0A381VX98"/>
<sequence length="32" mass="3266">MSHTMLCLVLGLSGLVTTIDSDANARGGGVFE</sequence>
<evidence type="ECO:0000313" key="1">
    <source>
        <dbReference type="EMBL" id="SVA44895.1"/>
    </source>
</evidence>
<dbReference type="EMBL" id="UINC01010058">
    <property type="protein sequence ID" value="SVA44895.1"/>
    <property type="molecule type" value="Genomic_DNA"/>
</dbReference>
<reference evidence="1" key="1">
    <citation type="submission" date="2018-05" db="EMBL/GenBank/DDBJ databases">
        <authorList>
            <person name="Lanie J.A."/>
            <person name="Ng W.-L."/>
            <person name="Kazmierczak K.M."/>
            <person name="Andrzejewski T.M."/>
            <person name="Davidsen T.M."/>
            <person name="Wayne K.J."/>
            <person name="Tettelin H."/>
            <person name="Glass J.I."/>
            <person name="Rusch D."/>
            <person name="Podicherti R."/>
            <person name="Tsui H.-C.T."/>
            <person name="Winkler M.E."/>
        </authorList>
    </citation>
    <scope>NUCLEOTIDE SEQUENCE</scope>
</reference>
<organism evidence="1">
    <name type="scientific">marine metagenome</name>
    <dbReference type="NCBI Taxonomy" id="408172"/>
    <lineage>
        <taxon>unclassified sequences</taxon>
        <taxon>metagenomes</taxon>
        <taxon>ecological metagenomes</taxon>
    </lineage>
</organism>
<proteinExistence type="predicted"/>
<name>A0A381VX98_9ZZZZ</name>
<accession>A0A381VX98</accession>
<gene>
    <name evidence="1" type="ORF">METZ01_LOCUS97749</name>
</gene>
<protein>
    <submittedName>
        <fullName evidence="1">Uncharacterized protein</fullName>
    </submittedName>
</protein>